<organism evidence="1 2">
    <name type="scientific">Pandoraea apista</name>
    <dbReference type="NCBI Taxonomy" id="93218"/>
    <lineage>
        <taxon>Bacteria</taxon>
        <taxon>Pseudomonadati</taxon>
        <taxon>Pseudomonadota</taxon>
        <taxon>Betaproteobacteria</taxon>
        <taxon>Burkholderiales</taxon>
        <taxon>Burkholderiaceae</taxon>
        <taxon>Pandoraea</taxon>
    </lineage>
</organism>
<dbReference type="Proteomes" id="UP000364291">
    <property type="component" value="Unassembled WGS sequence"/>
</dbReference>
<dbReference type="EMBL" id="CABPSX010000005">
    <property type="protein sequence ID" value="VVG71716.1"/>
    <property type="molecule type" value="Genomic_DNA"/>
</dbReference>
<accession>A0A5E5P4R9</accession>
<evidence type="ECO:0000313" key="1">
    <source>
        <dbReference type="EMBL" id="VVG71716.1"/>
    </source>
</evidence>
<gene>
    <name evidence="1" type="primary">sauU_1</name>
    <name evidence="1" type="ORF">PAP18089_02702</name>
</gene>
<name>A0A5E5P4R9_9BURK</name>
<reference evidence="1 2" key="1">
    <citation type="submission" date="2019-08" db="EMBL/GenBank/DDBJ databases">
        <authorList>
            <person name="Peeters C."/>
        </authorList>
    </citation>
    <scope>NUCLEOTIDE SEQUENCE [LARGE SCALE GENOMIC DNA]</scope>
    <source>
        <strain evidence="1 2">LMG 18089</strain>
    </source>
</reference>
<protein>
    <submittedName>
        <fullName evidence="1">Putative sulfoacetate transporter SauU</fullName>
    </submittedName>
</protein>
<sequence>MVTHRTVRQIQFICGPRKTTMASGCFKRAQCLEGRKVLEHDVKFYSQYARKGFVGVIAGFGRQSIPKQFTRV</sequence>
<dbReference type="AlphaFoldDB" id="A0A5E5P4R9"/>
<evidence type="ECO:0000313" key="2">
    <source>
        <dbReference type="Proteomes" id="UP000364291"/>
    </source>
</evidence>
<proteinExistence type="predicted"/>